<keyword evidence="3" id="KW-1185">Reference proteome</keyword>
<dbReference type="STRING" id="641238.SAMN04490244_101387"/>
<dbReference type="OrthoDB" id="9812459at2"/>
<dbReference type="RefSeq" id="WP_092687502.1">
    <property type="nucleotide sequence ID" value="NZ_CBDDGO010000004.1"/>
</dbReference>
<organism evidence="2 3">
    <name type="scientific">Tranquillimonas rosea</name>
    <dbReference type="NCBI Taxonomy" id="641238"/>
    <lineage>
        <taxon>Bacteria</taxon>
        <taxon>Pseudomonadati</taxon>
        <taxon>Pseudomonadota</taxon>
        <taxon>Alphaproteobacteria</taxon>
        <taxon>Rhodobacterales</taxon>
        <taxon>Roseobacteraceae</taxon>
        <taxon>Tranquillimonas</taxon>
    </lineage>
</organism>
<proteinExistence type="predicted"/>
<dbReference type="AlphaFoldDB" id="A0A1H9PXW6"/>
<feature type="region of interest" description="Disordered" evidence="1">
    <location>
        <begin position="39"/>
        <end position="73"/>
    </location>
</feature>
<gene>
    <name evidence="2" type="ORF">SAMN04490244_101387</name>
</gene>
<reference evidence="2 3" key="1">
    <citation type="submission" date="2016-10" db="EMBL/GenBank/DDBJ databases">
        <authorList>
            <person name="de Groot N.N."/>
        </authorList>
    </citation>
    <scope>NUCLEOTIDE SEQUENCE [LARGE SCALE GENOMIC DNA]</scope>
    <source>
        <strain evidence="2 3">DSM 23042</strain>
    </source>
</reference>
<evidence type="ECO:0000256" key="1">
    <source>
        <dbReference type="SAM" id="MobiDB-lite"/>
    </source>
</evidence>
<dbReference type="Proteomes" id="UP000198885">
    <property type="component" value="Unassembled WGS sequence"/>
</dbReference>
<accession>A0A1H9PXW6</accession>
<evidence type="ECO:0000313" key="2">
    <source>
        <dbReference type="EMBL" id="SER53024.1"/>
    </source>
</evidence>
<dbReference type="Pfam" id="PF18856">
    <property type="entry name" value="baeRF_family12"/>
    <property type="match status" value="1"/>
</dbReference>
<name>A0A1H9PXW6_9RHOB</name>
<feature type="compositionally biased region" description="Basic and acidic residues" evidence="1">
    <location>
        <begin position="39"/>
        <end position="56"/>
    </location>
</feature>
<evidence type="ECO:0000313" key="3">
    <source>
        <dbReference type="Proteomes" id="UP000198885"/>
    </source>
</evidence>
<dbReference type="EMBL" id="FOGU01000001">
    <property type="protein sequence ID" value="SER53024.1"/>
    <property type="molecule type" value="Genomic_DNA"/>
</dbReference>
<protein>
    <submittedName>
        <fullName evidence="2">Protein required for attachment to host cells</fullName>
    </submittedName>
</protein>
<dbReference type="InterPro" id="IPR041374">
    <property type="entry name" value="BaeRF_family12"/>
</dbReference>
<sequence length="152" mass="16911">MAALLTQGSWVLIADGEKALFLENVADGEDPQLVVVREEEHENPPARDQAENKPGRFNDGPSAHSSKVEDTDWHQLEKDRFASELAELLYKKAHKHKFENLVIVAAPQILGSLRSELHKEVSAKVVSEIPKTLTNHPVHEIERIVVGELDAA</sequence>